<dbReference type="AlphaFoldDB" id="E9GII7"/>
<dbReference type="InterPro" id="IPR016197">
    <property type="entry name" value="Chromo-like_dom_sf"/>
</dbReference>
<reference evidence="2 3" key="1">
    <citation type="journal article" date="2011" name="Science">
        <title>The ecoresponsive genome of Daphnia pulex.</title>
        <authorList>
            <person name="Colbourne J.K."/>
            <person name="Pfrender M.E."/>
            <person name="Gilbert D."/>
            <person name="Thomas W.K."/>
            <person name="Tucker A."/>
            <person name="Oakley T.H."/>
            <person name="Tokishita S."/>
            <person name="Aerts A."/>
            <person name="Arnold G.J."/>
            <person name="Basu M.K."/>
            <person name="Bauer D.J."/>
            <person name="Caceres C.E."/>
            <person name="Carmel L."/>
            <person name="Casola C."/>
            <person name="Choi J.H."/>
            <person name="Detter J.C."/>
            <person name="Dong Q."/>
            <person name="Dusheyko S."/>
            <person name="Eads B.D."/>
            <person name="Frohlich T."/>
            <person name="Geiler-Samerotte K.A."/>
            <person name="Gerlach D."/>
            <person name="Hatcher P."/>
            <person name="Jogdeo S."/>
            <person name="Krijgsveld J."/>
            <person name="Kriventseva E.V."/>
            <person name="Kultz D."/>
            <person name="Laforsch C."/>
            <person name="Lindquist E."/>
            <person name="Lopez J."/>
            <person name="Manak J.R."/>
            <person name="Muller J."/>
            <person name="Pangilinan J."/>
            <person name="Patwardhan R.P."/>
            <person name="Pitluck S."/>
            <person name="Pritham E.J."/>
            <person name="Rechtsteiner A."/>
            <person name="Rho M."/>
            <person name="Rogozin I.B."/>
            <person name="Sakarya O."/>
            <person name="Salamov A."/>
            <person name="Schaack S."/>
            <person name="Shapiro H."/>
            <person name="Shiga Y."/>
            <person name="Skalitzky C."/>
            <person name="Smith Z."/>
            <person name="Souvorov A."/>
            <person name="Sung W."/>
            <person name="Tang Z."/>
            <person name="Tsuchiya D."/>
            <person name="Tu H."/>
            <person name="Vos H."/>
            <person name="Wang M."/>
            <person name="Wolf Y.I."/>
            <person name="Yamagata H."/>
            <person name="Yamada T."/>
            <person name="Ye Y."/>
            <person name="Shaw J.R."/>
            <person name="Andrews J."/>
            <person name="Crease T.J."/>
            <person name="Tang H."/>
            <person name="Lucas S.M."/>
            <person name="Robertson H.M."/>
            <person name="Bork P."/>
            <person name="Koonin E.V."/>
            <person name="Zdobnov E.M."/>
            <person name="Grigoriev I.V."/>
            <person name="Lynch M."/>
            <person name="Boore J.L."/>
        </authorList>
    </citation>
    <scope>NUCLEOTIDE SEQUENCE [LARGE SCALE GENOMIC DNA]</scope>
</reference>
<evidence type="ECO:0000259" key="1">
    <source>
        <dbReference type="PROSITE" id="PS50013"/>
    </source>
</evidence>
<protein>
    <recommendedName>
        <fullName evidence="1">Chromo domain-containing protein</fullName>
    </recommendedName>
</protein>
<evidence type="ECO:0000313" key="2">
    <source>
        <dbReference type="EMBL" id="EFX80751.1"/>
    </source>
</evidence>
<dbReference type="SUPFAM" id="SSF54160">
    <property type="entry name" value="Chromo domain-like"/>
    <property type="match status" value="1"/>
</dbReference>
<evidence type="ECO:0000313" key="3">
    <source>
        <dbReference type="Proteomes" id="UP000000305"/>
    </source>
</evidence>
<dbReference type="PROSITE" id="PS50013">
    <property type="entry name" value="CHROMO_2"/>
    <property type="match status" value="1"/>
</dbReference>
<dbReference type="Proteomes" id="UP000000305">
    <property type="component" value="Unassembled WGS sequence"/>
</dbReference>
<proteinExistence type="predicted"/>
<accession>E9GII7</accession>
<dbReference type="GO" id="GO:0005694">
    <property type="term" value="C:chromosome"/>
    <property type="evidence" value="ECO:0007669"/>
    <property type="project" value="UniProtKB-ARBA"/>
</dbReference>
<gene>
    <name evidence="2" type="ORF">DAPPUDRAFT_318343</name>
</gene>
<dbReference type="KEGG" id="dpx:DAPPUDRAFT_318343"/>
<dbReference type="HOGENOM" id="CLU_2457046_0_0_1"/>
<feature type="domain" description="Chromo" evidence="1">
    <location>
        <begin position="14"/>
        <end position="59"/>
    </location>
</feature>
<dbReference type="InterPro" id="IPR000953">
    <property type="entry name" value="Chromo/chromo_shadow_dom"/>
</dbReference>
<name>E9GII7_DAPPU</name>
<dbReference type="EMBL" id="GL732546">
    <property type="protein sequence ID" value="EFX80751.1"/>
    <property type="molecule type" value="Genomic_DNA"/>
</dbReference>
<dbReference type="Gene3D" id="2.40.50.40">
    <property type="match status" value="1"/>
</dbReference>
<dbReference type="InParanoid" id="E9GII7"/>
<organism evidence="2 3">
    <name type="scientific">Daphnia pulex</name>
    <name type="common">Water flea</name>
    <dbReference type="NCBI Taxonomy" id="6669"/>
    <lineage>
        <taxon>Eukaryota</taxon>
        <taxon>Metazoa</taxon>
        <taxon>Ecdysozoa</taxon>
        <taxon>Arthropoda</taxon>
        <taxon>Crustacea</taxon>
        <taxon>Branchiopoda</taxon>
        <taxon>Diplostraca</taxon>
        <taxon>Cladocera</taxon>
        <taxon>Anomopoda</taxon>
        <taxon>Daphniidae</taxon>
        <taxon>Daphnia</taxon>
    </lineage>
</organism>
<keyword evidence="3" id="KW-1185">Reference proteome</keyword>
<sequence>MASSSTHFVDDNTTQVKQIVERRERNGAFEYKVVWKNCFRLPCWRSPSTLDCPDLIQAFDSLLLRINMETARLMAHQKELRPQPRRLKR</sequence>